<keyword evidence="6" id="KW-0378">Hydrolase</keyword>
<feature type="domain" description="DDE Tnp4" evidence="8">
    <location>
        <begin position="151"/>
        <end position="272"/>
    </location>
</feature>
<evidence type="ECO:0000256" key="6">
    <source>
        <dbReference type="ARBA" id="ARBA00022801"/>
    </source>
</evidence>
<dbReference type="Proteomes" id="UP000472263">
    <property type="component" value="Chromosome 6"/>
</dbReference>
<dbReference type="GO" id="GO:0016787">
    <property type="term" value="F:hydrolase activity"/>
    <property type="evidence" value="ECO:0007669"/>
    <property type="project" value="UniProtKB-KW"/>
</dbReference>
<evidence type="ECO:0000256" key="1">
    <source>
        <dbReference type="ARBA" id="ARBA00001968"/>
    </source>
</evidence>
<protein>
    <recommendedName>
        <fullName evidence="8">DDE Tnp4 domain-containing protein</fullName>
    </recommendedName>
</protein>
<dbReference type="GeneTree" id="ENSGT00940000154348"/>
<evidence type="ECO:0000256" key="4">
    <source>
        <dbReference type="ARBA" id="ARBA00022722"/>
    </source>
</evidence>
<keyword evidence="5" id="KW-0479">Metal-binding</keyword>
<accession>A0A667XMZ9</accession>
<evidence type="ECO:0000256" key="2">
    <source>
        <dbReference type="ARBA" id="ARBA00004123"/>
    </source>
</evidence>
<evidence type="ECO:0000256" key="3">
    <source>
        <dbReference type="ARBA" id="ARBA00006958"/>
    </source>
</evidence>
<dbReference type="InParanoid" id="A0A667XMZ9"/>
<dbReference type="InterPro" id="IPR045249">
    <property type="entry name" value="HARBI1-like"/>
</dbReference>
<dbReference type="GO" id="GO:0004518">
    <property type="term" value="F:nuclease activity"/>
    <property type="evidence" value="ECO:0007669"/>
    <property type="project" value="UniProtKB-KW"/>
</dbReference>
<keyword evidence="7" id="KW-0539">Nucleus</keyword>
<comment type="cofactor">
    <cofactor evidence="1">
        <name>a divalent metal cation</name>
        <dbReference type="ChEBI" id="CHEBI:60240"/>
    </cofactor>
</comment>
<comment type="similarity">
    <text evidence="3">Belongs to the HARBI1 family.</text>
</comment>
<name>A0A667XMZ9_9TELE</name>
<proteinExistence type="inferred from homology"/>
<organism evidence="9 10">
    <name type="scientific">Myripristis murdjan</name>
    <name type="common">pinecone soldierfish</name>
    <dbReference type="NCBI Taxonomy" id="586833"/>
    <lineage>
        <taxon>Eukaryota</taxon>
        <taxon>Metazoa</taxon>
        <taxon>Chordata</taxon>
        <taxon>Craniata</taxon>
        <taxon>Vertebrata</taxon>
        <taxon>Euteleostomi</taxon>
        <taxon>Actinopterygii</taxon>
        <taxon>Neopterygii</taxon>
        <taxon>Teleostei</taxon>
        <taxon>Neoteleostei</taxon>
        <taxon>Acanthomorphata</taxon>
        <taxon>Holocentriformes</taxon>
        <taxon>Holocentridae</taxon>
        <taxon>Myripristis</taxon>
    </lineage>
</organism>
<dbReference type="Ensembl" id="ENSMMDT00005017066.1">
    <property type="protein sequence ID" value="ENSMMDP00005016637.1"/>
    <property type="gene ID" value="ENSMMDG00005008422.1"/>
</dbReference>
<evidence type="ECO:0000259" key="8">
    <source>
        <dbReference type="Pfam" id="PF13359"/>
    </source>
</evidence>
<dbReference type="PANTHER" id="PTHR22930">
    <property type="match status" value="1"/>
</dbReference>
<evidence type="ECO:0000256" key="7">
    <source>
        <dbReference type="ARBA" id="ARBA00023242"/>
    </source>
</evidence>
<reference evidence="9" key="3">
    <citation type="submission" date="2025-09" db="UniProtKB">
        <authorList>
            <consortium name="Ensembl"/>
        </authorList>
    </citation>
    <scope>IDENTIFICATION</scope>
</reference>
<evidence type="ECO:0000313" key="9">
    <source>
        <dbReference type="Ensembl" id="ENSMMDP00005016637.1"/>
    </source>
</evidence>
<evidence type="ECO:0000313" key="10">
    <source>
        <dbReference type="Proteomes" id="UP000472263"/>
    </source>
</evidence>
<reference evidence="9" key="2">
    <citation type="submission" date="2025-08" db="UniProtKB">
        <authorList>
            <consortium name="Ensembl"/>
        </authorList>
    </citation>
    <scope>IDENTIFICATION</scope>
</reference>
<dbReference type="AlphaFoldDB" id="A0A667XMZ9"/>
<evidence type="ECO:0000256" key="5">
    <source>
        <dbReference type="ARBA" id="ARBA00022723"/>
    </source>
</evidence>
<comment type="subcellular location">
    <subcellularLocation>
        <location evidence="2">Nucleus</location>
    </subcellularLocation>
</comment>
<sequence length="316" mass="35877">MACPFIHGPIEEGAQIVRRSLQRERIFLDRSNPLHFADDYLYERYQFSRPGLKYICEILEPHIARVTRRSAALTVPQAVCIVMRFFATGSFMYSVGDAERLNKNTVCRAVHQVASALTNLMDDFIIFPGHLRGRNNAKWQLPAKASKYTLMNNATTCDHTSIITSLDAKWPGCVHNSQVFTESKLHHRLQQGHVNGVLLGDRRYALHPFLMTPYPDPEPGPQTHYNLPHNRTRVKIKNTFGLLKAHFASLRCLRVAPDRACKMISACCVLHNNATIRKEKAPCFDLQPLDVVDPINLEYPTGLGLFRGGTVFFLQH</sequence>
<dbReference type="InterPro" id="IPR027806">
    <property type="entry name" value="HARBI1_dom"/>
</dbReference>
<keyword evidence="10" id="KW-1185">Reference proteome</keyword>
<dbReference type="GO" id="GO:0005634">
    <property type="term" value="C:nucleus"/>
    <property type="evidence" value="ECO:0007669"/>
    <property type="project" value="UniProtKB-SubCell"/>
</dbReference>
<dbReference type="Pfam" id="PF13359">
    <property type="entry name" value="DDE_Tnp_4"/>
    <property type="match status" value="1"/>
</dbReference>
<keyword evidence="4" id="KW-0540">Nuclease</keyword>
<dbReference type="PANTHER" id="PTHR22930:SF267">
    <property type="entry name" value="NUCLEASE HARBI1-RELATED"/>
    <property type="match status" value="1"/>
</dbReference>
<reference evidence="9" key="1">
    <citation type="submission" date="2019-06" db="EMBL/GenBank/DDBJ databases">
        <authorList>
            <consortium name="Wellcome Sanger Institute Data Sharing"/>
        </authorList>
    </citation>
    <scope>NUCLEOTIDE SEQUENCE [LARGE SCALE GENOMIC DNA]</scope>
</reference>
<dbReference type="GO" id="GO:0046872">
    <property type="term" value="F:metal ion binding"/>
    <property type="evidence" value="ECO:0007669"/>
    <property type="project" value="UniProtKB-KW"/>
</dbReference>